<evidence type="ECO:0000256" key="17">
    <source>
        <dbReference type="SAM" id="Phobius"/>
    </source>
</evidence>
<evidence type="ECO:0000256" key="5">
    <source>
        <dbReference type="ARBA" id="ARBA00012452"/>
    </source>
</evidence>
<comment type="subunit">
    <text evidence="14">Homotrimer; The trimer binds only one molecule of glutathione.</text>
</comment>
<keyword evidence="12" id="KW-0496">Mitochondrion</keyword>
<comment type="caution">
    <text evidence="18">The sequence shown here is derived from an EMBL/GenBank/DDBJ whole genome shotgun (WGS) entry which is preliminary data.</text>
</comment>
<dbReference type="SUPFAM" id="SSF161084">
    <property type="entry name" value="MAPEG domain-like"/>
    <property type="match status" value="1"/>
</dbReference>
<dbReference type="GO" id="GO:0005741">
    <property type="term" value="C:mitochondrial outer membrane"/>
    <property type="evidence" value="ECO:0007669"/>
    <property type="project" value="UniProtKB-SubCell"/>
</dbReference>
<keyword evidence="7 17" id="KW-0812">Transmembrane</keyword>
<dbReference type="GO" id="GO:0004364">
    <property type="term" value="F:glutathione transferase activity"/>
    <property type="evidence" value="ECO:0007669"/>
    <property type="project" value="UniProtKB-EC"/>
</dbReference>
<evidence type="ECO:0000256" key="1">
    <source>
        <dbReference type="ARBA" id="ARBA00003701"/>
    </source>
</evidence>
<keyword evidence="9" id="KW-0256">Endoplasmic reticulum</keyword>
<organism evidence="18 19">
    <name type="scientific">Rhizoclosmatium globosum</name>
    <dbReference type="NCBI Taxonomy" id="329046"/>
    <lineage>
        <taxon>Eukaryota</taxon>
        <taxon>Fungi</taxon>
        <taxon>Fungi incertae sedis</taxon>
        <taxon>Chytridiomycota</taxon>
        <taxon>Chytridiomycota incertae sedis</taxon>
        <taxon>Chytridiomycetes</taxon>
        <taxon>Chytridiales</taxon>
        <taxon>Chytriomycetaceae</taxon>
        <taxon>Rhizoclosmatium</taxon>
    </lineage>
</organism>
<evidence type="ECO:0000256" key="7">
    <source>
        <dbReference type="ARBA" id="ARBA00022692"/>
    </source>
</evidence>
<dbReference type="PANTHER" id="PTHR10689">
    <property type="entry name" value="MICROSOMAL GLUTATHIONE S-TRANSFERASE 1"/>
    <property type="match status" value="1"/>
</dbReference>
<keyword evidence="13 17" id="KW-0472">Membrane</keyword>
<reference evidence="18 19" key="1">
    <citation type="submission" date="2016-07" db="EMBL/GenBank/DDBJ databases">
        <title>Pervasive Adenine N6-methylation of Active Genes in Fungi.</title>
        <authorList>
            <consortium name="DOE Joint Genome Institute"/>
            <person name="Mondo S.J."/>
            <person name="Dannebaum R.O."/>
            <person name="Kuo R.C."/>
            <person name="Labutti K."/>
            <person name="Haridas S."/>
            <person name="Kuo A."/>
            <person name="Salamov A."/>
            <person name="Ahrendt S.R."/>
            <person name="Lipzen A."/>
            <person name="Sullivan W."/>
            <person name="Andreopoulos W.B."/>
            <person name="Clum A."/>
            <person name="Lindquist E."/>
            <person name="Daum C."/>
            <person name="Ramamoorthy G.K."/>
            <person name="Gryganskyi A."/>
            <person name="Culley D."/>
            <person name="Magnuson J.K."/>
            <person name="James T.Y."/>
            <person name="O'Malley M.A."/>
            <person name="Stajich J.E."/>
            <person name="Spatafora J.W."/>
            <person name="Visel A."/>
            <person name="Grigoriev I.V."/>
        </authorList>
    </citation>
    <scope>NUCLEOTIDE SEQUENCE [LARGE SCALE GENOMIC DNA]</scope>
    <source>
        <strain evidence="18 19">JEL800</strain>
    </source>
</reference>
<evidence type="ECO:0000256" key="4">
    <source>
        <dbReference type="ARBA" id="ARBA00010459"/>
    </source>
</evidence>
<evidence type="ECO:0000256" key="6">
    <source>
        <dbReference type="ARBA" id="ARBA00022679"/>
    </source>
</evidence>
<evidence type="ECO:0000256" key="13">
    <source>
        <dbReference type="ARBA" id="ARBA00023136"/>
    </source>
</evidence>
<feature type="transmembrane region" description="Helical" evidence="17">
    <location>
        <begin position="147"/>
        <end position="167"/>
    </location>
</feature>
<accession>A0A1Y2D2U2</accession>
<comment type="catalytic activity">
    <reaction evidence="16">
        <text>RX + glutathione = an S-substituted glutathione + a halide anion + H(+)</text>
        <dbReference type="Rhea" id="RHEA:16437"/>
        <dbReference type="ChEBI" id="CHEBI:15378"/>
        <dbReference type="ChEBI" id="CHEBI:16042"/>
        <dbReference type="ChEBI" id="CHEBI:17792"/>
        <dbReference type="ChEBI" id="CHEBI:57925"/>
        <dbReference type="ChEBI" id="CHEBI:90779"/>
        <dbReference type="EC" id="2.5.1.18"/>
    </reaction>
    <physiologicalReaction direction="left-to-right" evidence="16">
        <dbReference type="Rhea" id="RHEA:16438"/>
    </physiologicalReaction>
</comment>
<comment type="function">
    <text evidence="1">Conjugation of reduced glutathione to a wide number of exogenous and endogenous hydrophobic electrophiles.</text>
</comment>
<evidence type="ECO:0000313" key="19">
    <source>
        <dbReference type="Proteomes" id="UP000193642"/>
    </source>
</evidence>
<name>A0A1Y2D2U2_9FUNG</name>
<keyword evidence="6" id="KW-0808">Transferase</keyword>
<keyword evidence="10 17" id="KW-1133">Transmembrane helix</keyword>
<keyword evidence="19" id="KW-1185">Reference proteome</keyword>
<dbReference type="InterPro" id="IPR023352">
    <property type="entry name" value="MAPEG-like_dom_sf"/>
</dbReference>
<comment type="similarity">
    <text evidence="4">Belongs to the MAPEG family.</text>
</comment>
<evidence type="ECO:0000256" key="16">
    <source>
        <dbReference type="ARBA" id="ARBA00049385"/>
    </source>
</evidence>
<dbReference type="Pfam" id="PF01124">
    <property type="entry name" value="MAPEG"/>
    <property type="match status" value="1"/>
</dbReference>
<keyword evidence="8" id="KW-1000">Mitochondrion outer membrane</keyword>
<protein>
    <recommendedName>
        <fullName evidence="15">Microsomal glutathione S-transferase 1</fullName>
        <ecNumber evidence="5">2.5.1.18</ecNumber>
    </recommendedName>
</protein>
<dbReference type="Proteomes" id="UP000193642">
    <property type="component" value="Unassembled WGS sequence"/>
</dbReference>
<dbReference type="AlphaFoldDB" id="A0A1Y2D2U2"/>
<dbReference type="InterPro" id="IPR001129">
    <property type="entry name" value="Membr-assoc_MAPEG"/>
</dbReference>
<comment type="subcellular location">
    <subcellularLocation>
        <location evidence="3">Endoplasmic reticulum membrane</location>
        <topology evidence="3">Multi-pass membrane protein</topology>
    </subcellularLocation>
    <subcellularLocation>
        <location evidence="2">Mitochondrion outer membrane</location>
    </subcellularLocation>
</comment>
<evidence type="ECO:0000313" key="18">
    <source>
        <dbReference type="EMBL" id="ORY52885.1"/>
    </source>
</evidence>
<evidence type="ECO:0000256" key="2">
    <source>
        <dbReference type="ARBA" id="ARBA00004294"/>
    </source>
</evidence>
<evidence type="ECO:0000256" key="10">
    <source>
        <dbReference type="ARBA" id="ARBA00022989"/>
    </source>
</evidence>
<dbReference type="EMBL" id="MCGO01000002">
    <property type="protein sequence ID" value="ORY52885.1"/>
    <property type="molecule type" value="Genomic_DNA"/>
</dbReference>
<evidence type="ECO:0000256" key="9">
    <source>
        <dbReference type="ARBA" id="ARBA00022824"/>
    </source>
</evidence>
<gene>
    <name evidence="18" type="ORF">BCR33DRAFT_711305</name>
</gene>
<evidence type="ECO:0000256" key="15">
    <source>
        <dbReference type="ARBA" id="ARBA00039397"/>
    </source>
</evidence>
<evidence type="ECO:0000256" key="14">
    <source>
        <dbReference type="ARBA" id="ARBA00038540"/>
    </source>
</evidence>
<dbReference type="PANTHER" id="PTHR10689:SF6">
    <property type="entry name" value="MICROSOMAL GLUTATHIONE S-TRANSFERASE 1"/>
    <property type="match status" value="1"/>
</dbReference>
<evidence type="ECO:0000256" key="12">
    <source>
        <dbReference type="ARBA" id="ARBA00023128"/>
    </source>
</evidence>
<evidence type="ECO:0000256" key="3">
    <source>
        <dbReference type="ARBA" id="ARBA00004477"/>
    </source>
</evidence>
<evidence type="ECO:0000256" key="11">
    <source>
        <dbReference type="ARBA" id="ARBA00022990"/>
    </source>
</evidence>
<keyword evidence="11" id="KW-0007">Acetylation</keyword>
<proteinExistence type="inferred from homology"/>
<dbReference type="Gene3D" id="1.20.120.550">
    <property type="entry name" value="Membrane associated eicosanoid/glutathione metabolism-like domain"/>
    <property type="match status" value="1"/>
</dbReference>
<dbReference type="GO" id="GO:0005789">
    <property type="term" value="C:endoplasmic reticulum membrane"/>
    <property type="evidence" value="ECO:0007669"/>
    <property type="project" value="UniProtKB-SubCell"/>
</dbReference>
<sequence>MTVSPVAHTATSLSTLVLLIKFYATLMKQGGARFRAGSRPPEDANAFPDLVKSLKATTVKQTFGVSAEGAEASEKELKARMADVRWQRIVSNDLENIPLGLIIAWTSLPTAWSPLLHALLVSLFAAARVGHTIAYAKALQPHRAATWAAGIVSVLGLCLNGVAGLVLGSGVSA</sequence>
<dbReference type="OrthoDB" id="193139at2759"/>
<feature type="transmembrane region" description="Helical" evidence="17">
    <location>
        <begin position="6"/>
        <end position="26"/>
    </location>
</feature>
<dbReference type="InterPro" id="IPR040162">
    <property type="entry name" value="MGST1-like"/>
</dbReference>
<evidence type="ECO:0000256" key="8">
    <source>
        <dbReference type="ARBA" id="ARBA00022787"/>
    </source>
</evidence>
<dbReference type="EC" id="2.5.1.18" evidence="5"/>